<organism evidence="2 3">
    <name type="scientific">Aureobasidium melanogenum</name>
    <name type="common">Aureobasidium pullulans var. melanogenum</name>
    <dbReference type="NCBI Taxonomy" id="46634"/>
    <lineage>
        <taxon>Eukaryota</taxon>
        <taxon>Fungi</taxon>
        <taxon>Dikarya</taxon>
        <taxon>Ascomycota</taxon>
        <taxon>Pezizomycotina</taxon>
        <taxon>Dothideomycetes</taxon>
        <taxon>Dothideomycetidae</taxon>
        <taxon>Dothideales</taxon>
        <taxon>Saccotheciaceae</taxon>
        <taxon>Aureobasidium</taxon>
    </lineage>
</organism>
<reference evidence="2" key="1">
    <citation type="journal article" date="2021" name="J Fungi (Basel)">
        <title>Virulence traits and population genomics of the black yeast Aureobasidium melanogenum.</title>
        <authorList>
            <person name="Cernosa A."/>
            <person name="Sun X."/>
            <person name="Gostincar C."/>
            <person name="Fang C."/>
            <person name="Gunde-Cimerman N."/>
            <person name="Song Z."/>
        </authorList>
    </citation>
    <scope>NUCLEOTIDE SEQUENCE</scope>
    <source>
        <strain evidence="2">EXF-8016</strain>
    </source>
</reference>
<comment type="caution">
    <text evidence="2">The sequence shown here is derived from an EMBL/GenBank/DDBJ whole genome shotgun (WGS) entry which is preliminary data.</text>
</comment>
<evidence type="ECO:0000313" key="3">
    <source>
        <dbReference type="Proteomes" id="UP000767238"/>
    </source>
</evidence>
<name>A0A9P8K7T8_AURME</name>
<dbReference type="Proteomes" id="UP000767238">
    <property type="component" value="Unassembled WGS sequence"/>
</dbReference>
<accession>A0A9P8K7T8</accession>
<dbReference type="Gene3D" id="1.10.510.10">
    <property type="entry name" value="Transferase(Phosphotransferase) domain 1"/>
    <property type="match status" value="1"/>
</dbReference>
<reference evidence="2" key="2">
    <citation type="submission" date="2021-08" db="EMBL/GenBank/DDBJ databases">
        <authorList>
            <person name="Gostincar C."/>
            <person name="Sun X."/>
            <person name="Song Z."/>
            <person name="Gunde-Cimerman N."/>
        </authorList>
    </citation>
    <scope>NUCLEOTIDE SEQUENCE</scope>
    <source>
        <strain evidence="2">EXF-8016</strain>
    </source>
</reference>
<feature type="region of interest" description="Disordered" evidence="1">
    <location>
        <begin position="1"/>
        <end position="20"/>
    </location>
</feature>
<evidence type="ECO:0000256" key="1">
    <source>
        <dbReference type="SAM" id="MobiDB-lite"/>
    </source>
</evidence>
<dbReference type="OrthoDB" id="1668230at2759"/>
<evidence type="ECO:0000313" key="2">
    <source>
        <dbReference type="EMBL" id="KAH0221097.1"/>
    </source>
</evidence>
<proteinExistence type="predicted"/>
<feature type="non-terminal residue" evidence="2">
    <location>
        <position position="330"/>
    </location>
</feature>
<sequence>MARTKLVYTQPTRDAAATPPTLSREPWASILNPLCFVYEIDQEKFEHTVILIPGGRYPYDGDVSEDADWLREREAVLVWRNVLVYEKLIAEGVECDRVVRYRGKDAATAFPLLEKPRGGPLKTFLAAHRTRMYGAATGNSHKTSSIAPAYLPLIYRWGLQILSALSEIHGNGIIHMDIVSPDCFWLYDDLSIALVGFQSADFINMKGERVQGDVHCGEEFRWPWVRSTQHEQPTARVDLFDWATLIYTLMTDQSPVEDRIRDVEVQEMINTGSLPALEEEKLGYLVRKCWLGEYESAVEVMADLKVFLTRCGMEVEEDDIRGYDFGTFLR</sequence>
<dbReference type="InterPro" id="IPR011009">
    <property type="entry name" value="Kinase-like_dom_sf"/>
</dbReference>
<protein>
    <recommendedName>
        <fullName evidence="4">Protein kinase domain-containing protein</fullName>
    </recommendedName>
</protein>
<gene>
    <name evidence="2" type="ORF">KCV03_g5254</name>
</gene>
<dbReference type="AlphaFoldDB" id="A0A9P8K7T8"/>
<dbReference type="SUPFAM" id="SSF56112">
    <property type="entry name" value="Protein kinase-like (PK-like)"/>
    <property type="match status" value="1"/>
</dbReference>
<evidence type="ECO:0008006" key="4">
    <source>
        <dbReference type="Google" id="ProtNLM"/>
    </source>
</evidence>
<dbReference type="EMBL" id="JAHFYH010000034">
    <property type="protein sequence ID" value="KAH0221097.1"/>
    <property type="molecule type" value="Genomic_DNA"/>
</dbReference>